<dbReference type="AlphaFoldDB" id="A0AA38FGE7"/>
<accession>A0AA38FGE7</accession>
<protein>
    <submittedName>
        <fullName evidence="1">Uncharacterized protein</fullName>
    </submittedName>
</protein>
<organism evidence="1 2">
    <name type="scientific">Taxus chinensis</name>
    <name type="common">Chinese yew</name>
    <name type="synonym">Taxus wallichiana var. chinensis</name>
    <dbReference type="NCBI Taxonomy" id="29808"/>
    <lineage>
        <taxon>Eukaryota</taxon>
        <taxon>Viridiplantae</taxon>
        <taxon>Streptophyta</taxon>
        <taxon>Embryophyta</taxon>
        <taxon>Tracheophyta</taxon>
        <taxon>Spermatophyta</taxon>
        <taxon>Pinopsida</taxon>
        <taxon>Pinidae</taxon>
        <taxon>Conifers II</taxon>
        <taxon>Cupressales</taxon>
        <taxon>Taxaceae</taxon>
        <taxon>Taxus</taxon>
    </lineage>
</organism>
<keyword evidence="2" id="KW-1185">Reference proteome</keyword>
<evidence type="ECO:0000313" key="1">
    <source>
        <dbReference type="EMBL" id="KAH9301418.1"/>
    </source>
</evidence>
<comment type="caution">
    <text evidence="1">The sequence shown here is derived from an EMBL/GenBank/DDBJ whole genome shotgun (WGS) entry which is preliminary data.</text>
</comment>
<gene>
    <name evidence="1" type="ORF">KI387_013001</name>
</gene>
<sequence>MDEIVGMDLSDTSKGYDFALIQSCKLKQDQTLEYSEMRLLKVAAKLKLRHGIFPPLSKLSDE</sequence>
<proteinExistence type="predicted"/>
<reference evidence="1 2" key="1">
    <citation type="journal article" date="2021" name="Nat. Plants">
        <title>The Taxus genome provides insights into paclitaxel biosynthesis.</title>
        <authorList>
            <person name="Xiong X."/>
            <person name="Gou J."/>
            <person name="Liao Q."/>
            <person name="Li Y."/>
            <person name="Zhou Q."/>
            <person name="Bi G."/>
            <person name="Li C."/>
            <person name="Du R."/>
            <person name="Wang X."/>
            <person name="Sun T."/>
            <person name="Guo L."/>
            <person name="Liang H."/>
            <person name="Lu P."/>
            <person name="Wu Y."/>
            <person name="Zhang Z."/>
            <person name="Ro D.K."/>
            <person name="Shang Y."/>
            <person name="Huang S."/>
            <person name="Yan J."/>
        </authorList>
    </citation>
    <scope>NUCLEOTIDE SEQUENCE [LARGE SCALE GENOMIC DNA]</scope>
    <source>
        <strain evidence="1">Ta-2019</strain>
    </source>
</reference>
<dbReference type="Proteomes" id="UP000824469">
    <property type="component" value="Unassembled WGS sequence"/>
</dbReference>
<evidence type="ECO:0000313" key="2">
    <source>
        <dbReference type="Proteomes" id="UP000824469"/>
    </source>
</evidence>
<name>A0AA38FGE7_TAXCH</name>
<feature type="non-terminal residue" evidence="1">
    <location>
        <position position="62"/>
    </location>
</feature>
<dbReference type="EMBL" id="JAHRHJ020000009">
    <property type="protein sequence ID" value="KAH9301418.1"/>
    <property type="molecule type" value="Genomic_DNA"/>
</dbReference>